<dbReference type="RefSeq" id="XP_004344843.1">
    <property type="nucleotide sequence ID" value="XM_004344793.1"/>
</dbReference>
<keyword evidence="3" id="KW-1133">Transmembrane helix</keyword>
<dbReference type="Pfam" id="PF01073">
    <property type="entry name" value="3Beta_HSD"/>
    <property type="match status" value="1"/>
</dbReference>
<evidence type="ECO:0000256" key="1">
    <source>
        <dbReference type="ARBA" id="ARBA00009219"/>
    </source>
</evidence>
<keyword evidence="3" id="KW-0472">Membrane</keyword>
<accession>L8H7K3</accession>
<dbReference type="InterPro" id="IPR036291">
    <property type="entry name" value="NAD(P)-bd_dom_sf"/>
</dbReference>
<keyword evidence="3" id="KW-0812">Transmembrane</keyword>
<dbReference type="VEuPathDB" id="AmoebaDB:ACA1_282860"/>
<gene>
    <name evidence="5" type="ORF">ACA1_282860</name>
</gene>
<keyword evidence="2 3" id="KW-0560">Oxidoreductase</keyword>
<dbReference type="InterPro" id="IPR002225">
    <property type="entry name" value="3Beta_OHSteriod_DH/Estase"/>
</dbReference>
<reference evidence="5 6" key="1">
    <citation type="journal article" date="2013" name="Genome Biol.">
        <title>Genome of Acanthamoeba castellanii highlights extensive lateral gene transfer and early evolution of tyrosine kinase signaling.</title>
        <authorList>
            <person name="Clarke M."/>
            <person name="Lohan A.J."/>
            <person name="Liu B."/>
            <person name="Lagkouvardos I."/>
            <person name="Roy S."/>
            <person name="Zafar N."/>
            <person name="Bertelli C."/>
            <person name="Schilde C."/>
            <person name="Kianianmomeni A."/>
            <person name="Burglin T.R."/>
            <person name="Frech C."/>
            <person name="Turcotte B."/>
            <person name="Kopec K.O."/>
            <person name="Synnott J.M."/>
            <person name="Choo C."/>
            <person name="Paponov I."/>
            <person name="Finkler A."/>
            <person name="Soon Heng Tan C."/>
            <person name="Hutchins A.P."/>
            <person name="Weinmeier T."/>
            <person name="Rattei T."/>
            <person name="Chu J.S."/>
            <person name="Gimenez G."/>
            <person name="Irimia M."/>
            <person name="Rigden D.J."/>
            <person name="Fitzpatrick D.A."/>
            <person name="Lorenzo-Morales J."/>
            <person name="Bateman A."/>
            <person name="Chiu C.H."/>
            <person name="Tang P."/>
            <person name="Hegemann P."/>
            <person name="Fromm H."/>
            <person name="Raoult D."/>
            <person name="Greub G."/>
            <person name="Miranda-Saavedra D."/>
            <person name="Chen N."/>
            <person name="Nash P."/>
            <person name="Ginger M.L."/>
            <person name="Horn M."/>
            <person name="Schaap P."/>
            <person name="Caler L."/>
            <person name="Loftus B."/>
        </authorList>
    </citation>
    <scope>NUCLEOTIDE SEQUENCE [LARGE SCALE GENOMIC DNA]</scope>
    <source>
        <strain evidence="5 6">Neff</strain>
    </source>
</reference>
<dbReference type="InterPro" id="IPR050177">
    <property type="entry name" value="Lipid_A_modif_metabolic_enz"/>
</dbReference>
<dbReference type="GO" id="GO:0016853">
    <property type="term" value="F:isomerase activity"/>
    <property type="evidence" value="ECO:0007669"/>
    <property type="project" value="UniProtKB-KW"/>
</dbReference>
<dbReference type="PANTHER" id="PTHR43245:SF51">
    <property type="entry name" value="SHORT CHAIN DEHYDROGENASE_REDUCTASE FAMILY 42E, MEMBER 2"/>
    <property type="match status" value="1"/>
</dbReference>
<evidence type="ECO:0000313" key="6">
    <source>
        <dbReference type="Proteomes" id="UP000011083"/>
    </source>
</evidence>
<organism evidence="5 6">
    <name type="scientific">Acanthamoeba castellanii (strain ATCC 30010 / Neff)</name>
    <dbReference type="NCBI Taxonomy" id="1257118"/>
    <lineage>
        <taxon>Eukaryota</taxon>
        <taxon>Amoebozoa</taxon>
        <taxon>Discosea</taxon>
        <taxon>Longamoebia</taxon>
        <taxon>Centramoebida</taxon>
        <taxon>Acanthamoebidae</taxon>
        <taxon>Acanthamoeba</taxon>
    </lineage>
</organism>
<feature type="domain" description="3-beta hydroxysteroid dehydrogenase/isomerase" evidence="4">
    <location>
        <begin position="12"/>
        <end position="243"/>
    </location>
</feature>
<protein>
    <submittedName>
        <fullName evidence="5">3beta hydroxysteroid dehydrogenase/isomerase family protein</fullName>
    </submittedName>
</protein>
<dbReference type="Proteomes" id="UP000011083">
    <property type="component" value="Unassembled WGS sequence"/>
</dbReference>
<name>L8H7K3_ACACF</name>
<dbReference type="GO" id="GO:0016616">
    <property type="term" value="F:oxidoreductase activity, acting on the CH-OH group of donors, NAD or NADP as acceptor"/>
    <property type="evidence" value="ECO:0007669"/>
    <property type="project" value="InterPro"/>
</dbReference>
<dbReference type="OrthoDB" id="2735536at2759"/>
<comment type="similarity">
    <text evidence="1 3">Belongs to the 3-beta-HSD family.</text>
</comment>
<sequence>CQVEEVRGLSYLVTGGGGYLGHRLIKTLLAAGASQVRALDLRGPLPEWMDALPTTLRKTYEQRVEFMFADIRDATTVRKAVEGVDVVFHIASFGMSGREQLQREKIMAVNVGGTKNLIDACIETGVSTIVYTSTTNVVFSGNELPNKDETQPYIPLDRHVDYYSRTKSIAEQTLLAASGAPLKKKARDGRDKLLTCAIRAAGIYGEGEERHLPRIVDLIKKGMFCFTVGRADAKVEFVYVENLPYFISDWEPINNFLFFRPLLELYGYSYPTLQLPVALMFYLALCIEFTHRVVARVYNFQPLLTRAEVFKVGVTHYFVPDKPKKDLGYRPLVTMKEGMGRVLAYYAEKDIAFIDGSKRKNLLEQIQSLLPVILLVIVALYVANKFLL</sequence>
<feature type="transmembrane region" description="Helical" evidence="3">
    <location>
        <begin position="368"/>
        <end position="387"/>
    </location>
</feature>
<evidence type="ECO:0000256" key="3">
    <source>
        <dbReference type="RuleBase" id="RU004475"/>
    </source>
</evidence>
<dbReference type="STRING" id="1257118.L8H7K3"/>
<dbReference type="SUPFAM" id="SSF51735">
    <property type="entry name" value="NAD(P)-binding Rossmann-fold domains"/>
    <property type="match status" value="1"/>
</dbReference>
<dbReference type="KEGG" id="acan:ACA1_282860"/>
<keyword evidence="6" id="KW-1185">Reference proteome</keyword>
<evidence type="ECO:0000259" key="4">
    <source>
        <dbReference type="Pfam" id="PF01073"/>
    </source>
</evidence>
<dbReference type="PANTHER" id="PTHR43245">
    <property type="entry name" value="BIFUNCTIONAL POLYMYXIN RESISTANCE PROTEIN ARNA"/>
    <property type="match status" value="1"/>
</dbReference>
<dbReference type="AlphaFoldDB" id="L8H7K3"/>
<dbReference type="GO" id="GO:0006694">
    <property type="term" value="P:steroid biosynthetic process"/>
    <property type="evidence" value="ECO:0007669"/>
    <property type="project" value="InterPro"/>
</dbReference>
<dbReference type="OMA" id="PWLNRSW"/>
<feature type="non-terminal residue" evidence="5">
    <location>
        <position position="388"/>
    </location>
</feature>
<proteinExistence type="inferred from homology"/>
<dbReference type="GeneID" id="14921977"/>
<evidence type="ECO:0000313" key="5">
    <source>
        <dbReference type="EMBL" id="ELR21100.1"/>
    </source>
</evidence>
<keyword evidence="5" id="KW-0413">Isomerase</keyword>
<evidence type="ECO:0000256" key="2">
    <source>
        <dbReference type="ARBA" id="ARBA00023002"/>
    </source>
</evidence>
<dbReference type="EMBL" id="KB007908">
    <property type="protein sequence ID" value="ELR21100.1"/>
    <property type="molecule type" value="Genomic_DNA"/>
</dbReference>
<dbReference type="Gene3D" id="3.40.50.720">
    <property type="entry name" value="NAD(P)-binding Rossmann-like Domain"/>
    <property type="match status" value="1"/>
</dbReference>